<dbReference type="Gene3D" id="1.20.1290.10">
    <property type="entry name" value="AhpD-like"/>
    <property type="match status" value="1"/>
</dbReference>
<dbReference type="Pfam" id="PF02627">
    <property type="entry name" value="CMD"/>
    <property type="match status" value="1"/>
</dbReference>
<protein>
    <submittedName>
        <fullName evidence="2">Carboxymuconolactone decarboxylase</fullName>
    </submittedName>
</protein>
<dbReference type="EMBL" id="BMMH01000007">
    <property type="protein sequence ID" value="GGL19606.1"/>
    <property type="molecule type" value="Genomic_DNA"/>
</dbReference>
<evidence type="ECO:0000313" key="3">
    <source>
        <dbReference type="Proteomes" id="UP000638263"/>
    </source>
</evidence>
<dbReference type="SUPFAM" id="SSF69118">
    <property type="entry name" value="AhpD-like"/>
    <property type="match status" value="1"/>
</dbReference>
<reference evidence="2" key="2">
    <citation type="submission" date="2020-09" db="EMBL/GenBank/DDBJ databases">
        <authorList>
            <person name="Sun Q."/>
            <person name="Zhou Y."/>
        </authorList>
    </citation>
    <scope>NUCLEOTIDE SEQUENCE</scope>
    <source>
        <strain evidence="2">CGMCC 4.3508</strain>
    </source>
</reference>
<evidence type="ECO:0000259" key="1">
    <source>
        <dbReference type="Pfam" id="PF02627"/>
    </source>
</evidence>
<dbReference type="InterPro" id="IPR003779">
    <property type="entry name" value="CMD-like"/>
</dbReference>
<dbReference type="InterPro" id="IPR029032">
    <property type="entry name" value="AhpD-like"/>
</dbReference>
<keyword evidence="3" id="KW-1185">Reference proteome</keyword>
<dbReference type="GO" id="GO:0051920">
    <property type="term" value="F:peroxiredoxin activity"/>
    <property type="evidence" value="ECO:0007669"/>
    <property type="project" value="InterPro"/>
</dbReference>
<proteinExistence type="predicted"/>
<accession>A0A917RRG8</accession>
<organism evidence="2 3">
    <name type="scientific">Nocardia jinanensis</name>
    <dbReference type="NCBI Taxonomy" id="382504"/>
    <lineage>
        <taxon>Bacteria</taxon>
        <taxon>Bacillati</taxon>
        <taxon>Actinomycetota</taxon>
        <taxon>Actinomycetes</taxon>
        <taxon>Mycobacteriales</taxon>
        <taxon>Nocardiaceae</taxon>
        <taxon>Nocardia</taxon>
    </lineage>
</organism>
<name>A0A917RRG8_9NOCA</name>
<dbReference type="PANTHER" id="PTHR34846">
    <property type="entry name" value="4-CARBOXYMUCONOLACTONE DECARBOXYLASE FAMILY PROTEIN (AFU_ORTHOLOGUE AFUA_6G11590)"/>
    <property type="match status" value="1"/>
</dbReference>
<feature type="domain" description="Carboxymuconolactone decarboxylase-like" evidence="1">
    <location>
        <begin position="51"/>
        <end position="134"/>
    </location>
</feature>
<dbReference type="PANTHER" id="PTHR34846:SF5">
    <property type="entry name" value="CARBOXYMUCONOLACTONE DECARBOXYLASE-LIKE DOMAIN-CONTAINING PROTEIN"/>
    <property type="match status" value="1"/>
</dbReference>
<gene>
    <name evidence="2" type="ORF">GCM10011588_37830</name>
</gene>
<dbReference type="Proteomes" id="UP000638263">
    <property type="component" value="Unassembled WGS sequence"/>
</dbReference>
<dbReference type="AlphaFoldDB" id="A0A917RRG8"/>
<comment type="caution">
    <text evidence="2">The sequence shown here is derived from an EMBL/GenBank/DDBJ whole genome shotgun (WGS) entry which is preliminary data.</text>
</comment>
<dbReference type="RefSeq" id="WP_058853776.1">
    <property type="nucleotide sequence ID" value="NZ_BMMH01000007.1"/>
</dbReference>
<reference evidence="2" key="1">
    <citation type="journal article" date="2014" name="Int. J. Syst. Evol. Microbiol.">
        <title>Complete genome sequence of Corynebacterium casei LMG S-19264T (=DSM 44701T), isolated from a smear-ripened cheese.</title>
        <authorList>
            <consortium name="US DOE Joint Genome Institute (JGI-PGF)"/>
            <person name="Walter F."/>
            <person name="Albersmeier A."/>
            <person name="Kalinowski J."/>
            <person name="Ruckert C."/>
        </authorList>
    </citation>
    <scope>NUCLEOTIDE SEQUENCE</scope>
    <source>
        <strain evidence="2">CGMCC 4.3508</strain>
    </source>
</reference>
<evidence type="ECO:0000313" key="2">
    <source>
        <dbReference type="EMBL" id="GGL19606.1"/>
    </source>
</evidence>
<sequence>MERISPLNPREWPAELRAFFADFRSRVHHGGPAPANTQSGINLLGTLARYPALTMAFLPFNGHFLYGTKLTDRQRELLVLRVANLWDSEYEWAQHVVLGGNAGLTDDEIARIAAGPDADGWTPAEAALLRAADDLRGTGAVGDSTWQALAETSDEQQLMDIVFTVGTYAMLAMALRSFGVRPEPGLTPHLPVPR</sequence>